<name>A0A8S1CZX5_9INSE</name>
<keyword evidence="2" id="KW-0539">Nucleus</keyword>
<comment type="caution">
    <text evidence="4">The sequence shown here is derived from an EMBL/GenBank/DDBJ whole genome shotgun (WGS) entry which is preliminary data.</text>
</comment>
<dbReference type="InterPro" id="IPR036388">
    <property type="entry name" value="WH-like_DNA-bd_sf"/>
</dbReference>
<proteinExistence type="predicted"/>
<protein>
    <recommendedName>
        <fullName evidence="3">Fork-head domain-containing protein</fullName>
    </recommendedName>
</protein>
<dbReference type="PROSITE" id="PS50039">
    <property type="entry name" value="FORK_HEAD_3"/>
    <property type="match status" value="2"/>
</dbReference>
<dbReference type="Pfam" id="PF00250">
    <property type="entry name" value="Forkhead"/>
    <property type="match status" value="2"/>
</dbReference>
<evidence type="ECO:0000313" key="4">
    <source>
        <dbReference type="EMBL" id="CAB3375455.1"/>
    </source>
</evidence>
<dbReference type="AlphaFoldDB" id="A0A8S1CZX5"/>
<dbReference type="InterPro" id="IPR050211">
    <property type="entry name" value="FOX_domain-containing"/>
</dbReference>
<dbReference type="SUPFAM" id="SSF46785">
    <property type="entry name" value="Winged helix' DNA-binding domain"/>
    <property type="match status" value="2"/>
</dbReference>
<dbReference type="PRINTS" id="PR00053">
    <property type="entry name" value="FORKHEAD"/>
</dbReference>
<dbReference type="GO" id="GO:0000978">
    <property type="term" value="F:RNA polymerase II cis-regulatory region sequence-specific DNA binding"/>
    <property type="evidence" value="ECO:0007669"/>
    <property type="project" value="TreeGrafter"/>
</dbReference>
<evidence type="ECO:0000256" key="2">
    <source>
        <dbReference type="PROSITE-ProRule" id="PRU00089"/>
    </source>
</evidence>
<dbReference type="Proteomes" id="UP000494165">
    <property type="component" value="Unassembled WGS sequence"/>
</dbReference>
<dbReference type="Gene3D" id="1.10.10.10">
    <property type="entry name" value="Winged helix-like DNA-binding domain superfamily/Winged helix DNA-binding domain"/>
    <property type="match status" value="2"/>
</dbReference>
<sequence length="287" mass="33217">MSRKSSCKHSYISLMKMAILSSSTKKMALREIYQFLKEKHNFSDHDKDCWQNTVRHTLSSNSCFVREKRPIGSGSDWTLNLDLEMPKKKCRSVAMRKLDLMTTSDDSVDSSHLSTRLKRKKSMVQLITTAIRESPRKMLTLSEIYQYLSTVEPSCNKVDDLSKWQNYVRHALSKNDCFLKVPRPSNESGCGCYWALNPDPSPNCRRSLFEGVGQNLQVQEQRAAVDQAQLMINNFEGAARFQPVDQNFVTHVDPNNSVYGHNINQELQQRELSYYDDPTNFIYWFNC</sequence>
<evidence type="ECO:0000256" key="1">
    <source>
        <dbReference type="ARBA" id="ARBA00023125"/>
    </source>
</evidence>
<keyword evidence="5" id="KW-1185">Reference proteome</keyword>
<evidence type="ECO:0000313" key="5">
    <source>
        <dbReference type="Proteomes" id="UP000494165"/>
    </source>
</evidence>
<accession>A0A8S1CZX5</accession>
<dbReference type="CDD" id="cd00059">
    <property type="entry name" value="FH_FOX"/>
    <property type="match status" value="2"/>
</dbReference>
<dbReference type="GO" id="GO:0030154">
    <property type="term" value="P:cell differentiation"/>
    <property type="evidence" value="ECO:0007669"/>
    <property type="project" value="TreeGrafter"/>
</dbReference>
<dbReference type="GO" id="GO:0005634">
    <property type="term" value="C:nucleus"/>
    <property type="evidence" value="ECO:0007669"/>
    <property type="project" value="UniProtKB-SubCell"/>
</dbReference>
<feature type="DNA-binding region" description="Fork-head" evidence="2">
    <location>
        <begin position="118"/>
        <end position="210"/>
    </location>
</feature>
<dbReference type="InterPro" id="IPR036390">
    <property type="entry name" value="WH_DNA-bd_sf"/>
</dbReference>
<dbReference type="PANTHER" id="PTHR11829">
    <property type="entry name" value="FORKHEAD BOX PROTEIN"/>
    <property type="match status" value="1"/>
</dbReference>
<gene>
    <name evidence="4" type="ORF">CLODIP_2_CD00992</name>
</gene>
<feature type="domain" description="Fork-head" evidence="3">
    <location>
        <begin position="9"/>
        <end position="80"/>
    </location>
</feature>
<dbReference type="GO" id="GO:0000981">
    <property type="term" value="F:DNA-binding transcription factor activity, RNA polymerase II-specific"/>
    <property type="evidence" value="ECO:0007669"/>
    <property type="project" value="TreeGrafter"/>
</dbReference>
<evidence type="ECO:0000259" key="3">
    <source>
        <dbReference type="PROSITE" id="PS50039"/>
    </source>
</evidence>
<feature type="domain" description="Fork-head" evidence="3">
    <location>
        <begin position="118"/>
        <end position="210"/>
    </location>
</feature>
<keyword evidence="1 2" id="KW-0238">DNA-binding</keyword>
<dbReference type="PANTHER" id="PTHR11829:SF380">
    <property type="entry name" value="PROTEIN FORK HEAD"/>
    <property type="match status" value="1"/>
</dbReference>
<dbReference type="OrthoDB" id="691130at2759"/>
<dbReference type="EMBL" id="CADEPI010000112">
    <property type="protein sequence ID" value="CAB3375455.1"/>
    <property type="molecule type" value="Genomic_DNA"/>
</dbReference>
<comment type="subcellular location">
    <subcellularLocation>
        <location evidence="2">Nucleus</location>
    </subcellularLocation>
</comment>
<organism evidence="4 5">
    <name type="scientific">Cloeon dipterum</name>
    <dbReference type="NCBI Taxonomy" id="197152"/>
    <lineage>
        <taxon>Eukaryota</taxon>
        <taxon>Metazoa</taxon>
        <taxon>Ecdysozoa</taxon>
        <taxon>Arthropoda</taxon>
        <taxon>Hexapoda</taxon>
        <taxon>Insecta</taxon>
        <taxon>Pterygota</taxon>
        <taxon>Palaeoptera</taxon>
        <taxon>Ephemeroptera</taxon>
        <taxon>Pisciforma</taxon>
        <taxon>Baetidae</taxon>
        <taxon>Cloeon</taxon>
    </lineage>
</organism>
<dbReference type="InterPro" id="IPR001766">
    <property type="entry name" value="Fork_head_dom"/>
</dbReference>
<reference evidence="4 5" key="1">
    <citation type="submission" date="2020-04" db="EMBL/GenBank/DDBJ databases">
        <authorList>
            <person name="Alioto T."/>
            <person name="Alioto T."/>
            <person name="Gomez Garrido J."/>
        </authorList>
    </citation>
    <scope>NUCLEOTIDE SEQUENCE [LARGE SCALE GENOMIC DNA]</scope>
</reference>
<dbReference type="GO" id="GO:0009653">
    <property type="term" value="P:anatomical structure morphogenesis"/>
    <property type="evidence" value="ECO:0007669"/>
    <property type="project" value="TreeGrafter"/>
</dbReference>
<dbReference type="SMART" id="SM00339">
    <property type="entry name" value="FH"/>
    <property type="match status" value="2"/>
</dbReference>
<feature type="DNA-binding region" description="Fork-head" evidence="2">
    <location>
        <begin position="9"/>
        <end position="80"/>
    </location>
</feature>